<dbReference type="AlphaFoldDB" id="A0A9W6WPR1"/>
<keyword evidence="2" id="KW-0812">Transmembrane</keyword>
<keyword evidence="2" id="KW-0472">Membrane</keyword>
<keyword evidence="4" id="KW-1185">Reference proteome</keyword>
<gene>
    <name evidence="3" type="ORF">Plil01_000255000</name>
</gene>
<evidence type="ECO:0000256" key="2">
    <source>
        <dbReference type="SAM" id="Phobius"/>
    </source>
</evidence>
<evidence type="ECO:0000313" key="3">
    <source>
        <dbReference type="EMBL" id="GMF11881.1"/>
    </source>
</evidence>
<name>A0A9W6WPR1_9STRA</name>
<evidence type="ECO:0000256" key="1">
    <source>
        <dbReference type="SAM" id="MobiDB-lite"/>
    </source>
</evidence>
<feature type="transmembrane region" description="Helical" evidence="2">
    <location>
        <begin position="53"/>
        <end position="71"/>
    </location>
</feature>
<reference evidence="3" key="1">
    <citation type="submission" date="2023-04" db="EMBL/GenBank/DDBJ databases">
        <title>Phytophthora lilii NBRC 32176.</title>
        <authorList>
            <person name="Ichikawa N."/>
            <person name="Sato H."/>
            <person name="Tonouchi N."/>
        </authorList>
    </citation>
    <scope>NUCLEOTIDE SEQUENCE</scope>
    <source>
        <strain evidence="3">NBRC 32176</strain>
    </source>
</reference>
<dbReference type="EMBL" id="BSXW01000091">
    <property type="protein sequence ID" value="GMF11881.1"/>
    <property type="molecule type" value="Genomic_DNA"/>
</dbReference>
<organism evidence="3 4">
    <name type="scientific">Phytophthora lilii</name>
    <dbReference type="NCBI Taxonomy" id="2077276"/>
    <lineage>
        <taxon>Eukaryota</taxon>
        <taxon>Sar</taxon>
        <taxon>Stramenopiles</taxon>
        <taxon>Oomycota</taxon>
        <taxon>Peronosporomycetes</taxon>
        <taxon>Peronosporales</taxon>
        <taxon>Peronosporaceae</taxon>
        <taxon>Phytophthora</taxon>
    </lineage>
</organism>
<feature type="compositionally biased region" description="Polar residues" evidence="1">
    <location>
        <begin position="92"/>
        <end position="104"/>
    </location>
</feature>
<keyword evidence="2" id="KW-1133">Transmembrane helix</keyword>
<evidence type="ECO:0000313" key="4">
    <source>
        <dbReference type="Proteomes" id="UP001165083"/>
    </source>
</evidence>
<dbReference type="Proteomes" id="UP001165083">
    <property type="component" value="Unassembled WGS sequence"/>
</dbReference>
<sequence>MGNFASNNKILLIALNPAIGTGCTGYFARGALSNCLLLCMIHEVLVRFGGESAWYLVALVANALCLWVLWFRETEPPAKLASVRATPRRSVTEGNTSPASSGSEVSREKLKPKRKSSTSRDRASSSSVDEPPQPKRATFLGQINGVKTFAGASLKMCATSPAEIVPGCWTQVDATRFNVRQGL</sequence>
<accession>A0A9W6WPR1</accession>
<comment type="caution">
    <text evidence="3">The sequence shown here is derived from an EMBL/GenBank/DDBJ whole genome shotgun (WGS) entry which is preliminary data.</text>
</comment>
<feature type="region of interest" description="Disordered" evidence="1">
    <location>
        <begin position="81"/>
        <end position="137"/>
    </location>
</feature>
<proteinExistence type="predicted"/>
<protein>
    <submittedName>
        <fullName evidence="3">Unnamed protein product</fullName>
    </submittedName>
</protein>